<organism evidence="1 2">
    <name type="scientific">Spirodela intermedia</name>
    <name type="common">Intermediate duckweed</name>
    <dbReference type="NCBI Taxonomy" id="51605"/>
    <lineage>
        <taxon>Eukaryota</taxon>
        <taxon>Viridiplantae</taxon>
        <taxon>Streptophyta</taxon>
        <taxon>Embryophyta</taxon>
        <taxon>Tracheophyta</taxon>
        <taxon>Spermatophyta</taxon>
        <taxon>Magnoliopsida</taxon>
        <taxon>Liliopsida</taxon>
        <taxon>Araceae</taxon>
        <taxon>Lemnoideae</taxon>
        <taxon>Spirodela</taxon>
    </lineage>
</organism>
<reference evidence="1" key="1">
    <citation type="submission" date="2020-02" db="EMBL/GenBank/DDBJ databases">
        <authorList>
            <person name="Scholz U."/>
            <person name="Mascher M."/>
            <person name="Fiebig A."/>
        </authorList>
    </citation>
    <scope>NUCLEOTIDE SEQUENCE</scope>
</reference>
<proteinExistence type="predicted"/>
<name>A0A7I8LN51_SPIIN</name>
<dbReference type="Proteomes" id="UP000663760">
    <property type="component" value="Chromosome 18"/>
</dbReference>
<protein>
    <submittedName>
        <fullName evidence="1">Uncharacterized protein</fullName>
    </submittedName>
</protein>
<accession>A0A7I8LN51</accession>
<gene>
    <name evidence="1" type="ORF">SI8410_18021423</name>
</gene>
<keyword evidence="2" id="KW-1185">Reference proteome</keyword>
<sequence length="61" mass="6673">MDSRVNLSGCLQDLRESLRAGGRAGAQQDPPLDHAVDHPHRLPQVTLFERHVQQGGVHVGI</sequence>
<evidence type="ECO:0000313" key="1">
    <source>
        <dbReference type="EMBL" id="CAA7410745.1"/>
    </source>
</evidence>
<dbReference type="EMBL" id="LR746281">
    <property type="protein sequence ID" value="CAA7410745.1"/>
    <property type="molecule type" value="Genomic_DNA"/>
</dbReference>
<dbReference type="AlphaFoldDB" id="A0A7I8LN51"/>
<evidence type="ECO:0000313" key="2">
    <source>
        <dbReference type="Proteomes" id="UP000663760"/>
    </source>
</evidence>